<proteinExistence type="predicted"/>
<feature type="compositionally biased region" description="Polar residues" evidence="1">
    <location>
        <begin position="123"/>
        <end position="135"/>
    </location>
</feature>
<feature type="region of interest" description="Disordered" evidence="1">
    <location>
        <begin position="230"/>
        <end position="346"/>
    </location>
</feature>
<name>A0A3N0EB24_9ACTN</name>
<feature type="compositionally biased region" description="Low complexity" evidence="1">
    <location>
        <begin position="104"/>
        <end position="116"/>
    </location>
</feature>
<evidence type="ECO:0000256" key="1">
    <source>
        <dbReference type="SAM" id="MobiDB-lite"/>
    </source>
</evidence>
<dbReference type="EMBL" id="RJMB01000008">
    <property type="protein sequence ID" value="RNL84996.1"/>
    <property type="molecule type" value="Genomic_DNA"/>
</dbReference>
<feature type="transmembrane region" description="Helical" evidence="2">
    <location>
        <begin position="43"/>
        <end position="64"/>
    </location>
</feature>
<keyword evidence="2" id="KW-0812">Transmembrane</keyword>
<dbReference type="AlphaFoldDB" id="A0A3N0EB24"/>
<feature type="compositionally biased region" description="Basic and acidic residues" evidence="1">
    <location>
        <begin position="298"/>
        <end position="322"/>
    </location>
</feature>
<evidence type="ECO:0000256" key="2">
    <source>
        <dbReference type="SAM" id="Phobius"/>
    </source>
</evidence>
<feature type="transmembrane region" description="Helical" evidence="2">
    <location>
        <begin position="20"/>
        <end position="37"/>
    </location>
</feature>
<accession>A0A3N0EB24</accession>
<reference evidence="3 4" key="1">
    <citation type="submission" date="2018-11" db="EMBL/GenBank/DDBJ databases">
        <title>The genome draft of YIM 96095.</title>
        <authorList>
            <person name="Tang S.-K."/>
            <person name="Chunyu W.-X."/>
            <person name="Feng Y.-Z."/>
        </authorList>
    </citation>
    <scope>NUCLEOTIDE SEQUENCE [LARGE SCALE GENOMIC DNA]</scope>
    <source>
        <strain evidence="3 4">YIM 96095</strain>
    </source>
</reference>
<keyword evidence="2" id="KW-1133">Transmembrane helix</keyword>
<feature type="region of interest" description="Disordered" evidence="1">
    <location>
        <begin position="71"/>
        <end position="188"/>
    </location>
</feature>
<feature type="compositionally biased region" description="Basic and acidic residues" evidence="1">
    <location>
        <begin position="71"/>
        <end position="86"/>
    </location>
</feature>
<dbReference type="OrthoDB" id="3481735at2"/>
<organism evidence="3 4">
    <name type="scientific">Halostreptopolyspora alba</name>
    <dbReference type="NCBI Taxonomy" id="2487137"/>
    <lineage>
        <taxon>Bacteria</taxon>
        <taxon>Bacillati</taxon>
        <taxon>Actinomycetota</taxon>
        <taxon>Actinomycetes</taxon>
        <taxon>Streptosporangiales</taxon>
        <taxon>Nocardiopsidaceae</taxon>
        <taxon>Halostreptopolyspora</taxon>
    </lineage>
</organism>
<dbReference type="RefSeq" id="WP_123201045.1">
    <property type="nucleotide sequence ID" value="NZ_RJMB01000008.1"/>
</dbReference>
<keyword evidence="4" id="KW-1185">Reference proteome</keyword>
<gene>
    <name evidence="3" type="ORF">EFW17_09905</name>
</gene>
<keyword evidence="2" id="KW-0472">Membrane</keyword>
<dbReference type="Proteomes" id="UP000269198">
    <property type="component" value="Unassembled WGS sequence"/>
</dbReference>
<sequence>MSEDEEKEKKRRLDLSMSQVAGGGLATLTAAAAASYLGVYGTIIGAAVMSVLSTAGTAMFQHFFQQSGDRAKGIAERARTPPDGGDRAGSGANHESYQHGPGDAAAPTEAPEAVTPHSRSAPGDTSATRAFSPSESQDETAVLGRGEGGSGRNSVSSSAGAAPATPTTPTGEPPGTGGSSGDGDEPAEGGRSWWRGWWALLLPALAVFALAMLLILAFELFTGRSLHDTVHGGDTRSAPTILGGYPTEQQDDPTDGPSPDTGNTENRDGEVPDPDASEPDGRTGQPDEEPGTGGDTDESPRTDPGTDREDGQQDAPESRDGDNERDDTDDSGGGAAPPGGDLQDQP</sequence>
<protein>
    <submittedName>
        <fullName evidence="3">Uncharacterized protein</fullName>
    </submittedName>
</protein>
<evidence type="ECO:0000313" key="3">
    <source>
        <dbReference type="EMBL" id="RNL84996.1"/>
    </source>
</evidence>
<feature type="compositionally biased region" description="Low complexity" evidence="1">
    <location>
        <begin position="156"/>
        <end position="170"/>
    </location>
</feature>
<comment type="caution">
    <text evidence="3">The sequence shown here is derived from an EMBL/GenBank/DDBJ whole genome shotgun (WGS) entry which is preliminary data.</text>
</comment>
<feature type="transmembrane region" description="Helical" evidence="2">
    <location>
        <begin position="197"/>
        <end position="218"/>
    </location>
</feature>
<evidence type="ECO:0000313" key="4">
    <source>
        <dbReference type="Proteomes" id="UP000269198"/>
    </source>
</evidence>